<evidence type="ECO:0000313" key="3">
    <source>
        <dbReference type="Proteomes" id="UP000886893"/>
    </source>
</evidence>
<feature type="transmembrane region" description="Helical" evidence="1">
    <location>
        <begin position="84"/>
        <end position="104"/>
    </location>
</feature>
<keyword evidence="1" id="KW-0812">Transmembrane</keyword>
<keyword evidence="1" id="KW-1133">Transmembrane helix</keyword>
<name>A0A9D1G7M0_9FIRM</name>
<reference evidence="2" key="2">
    <citation type="journal article" date="2021" name="PeerJ">
        <title>Extensive microbial diversity within the chicken gut microbiome revealed by metagenomics and culture.</title>
        <authorList>
            <person name="Gilroy R."/>
            <person name="Ravi A."/>
            <person name="Getino M."/>
            <person name="Pursley I."/>
            <person name="Horton D.L."/>
            <person name="Alikhan N.F."/>
            <person name="Baker D."/>
            <person name="Gharbi K."/>
            <person name="Hall N."/>
            <person name="Watson M."/>
            <person name="Adriaenssens E.M."/>
            <person name="Foster-Nyarko E."/>
            <person name="Jarju S."/>
            <person name="Secka A."/>
            <person name="Antonio M."/>
            <person name="Oren A."/>
            <person name="Chaudhuri R.R."/>
            <person name="La Ragione R."/>
            <person name="Hildebrand F."/>
            <person name="Pallen M.J."/>
        </authorList>
    </citation>
    <scope>NUCLEOTIDE SEQUENCE</scope>
    <source>
        <strain evidence="2">14508</strain>
    </source>
</reference>
<reference evidence="2" key="1">
    <citation type="submission" date="2020-10" db="EMBL/GenBank/DDBJ databases">
        <authorList>
            <person name="Gilroy R."/>
        </authorList>
    </citation>
    <scope>NUCLEOTIDE SEQUENCE</scope>
    <source>
        <strain evidence="2">14508</strain>
    </source>
</reference>
<evidence type="ECO:0000313" key="2">
    <source>
        <dbReference type="EMBL" id="HIT16865.1"/>
    </source>
</evidence>
<proteinExistence type="predicted"/>
<evidence type="ECO:0000256" key="1">
    <source>
        <dbReference type="SAM" id="Phobius"/>
    </source>
</evidence>
<organism evidence="2 3">
    <name type="scientific">Candidatus Caccosoma faecigallinarum</name>
    <dbReference type="NCBI Taxonomy" id="2840720"/>
    <lineage>
        <taxon>Bacteria</taxon>
        <taxon>Bacillati</taxon>
        <taxon>Bacillota</taxon>
        <taxon>Bacillota incertae sedis</taxon>
        <taxon>Candidatus Caccosoma</taxon>
    </lineage>
</organism>
<feature type="transmembrane region" description="Helical" evidence="1">
    <location>
        <begin position="173"/>
        <end position="194"/>
    </location>
</feature>
<accession>A0A9D1G7M0</accession>
<dbReference type="Proteomes" id="UP000886893">
    <property type="component" value="Unassembled WGS sequence"/>
</dbReference>
<feature type="transmembrane region" description="Helical" evidence="1">
    <location>
        <begin position="15"/>
        <end position="36"/>
    </location>
</feature>
<sequence>MFHLFKLSETTKKGFLILVAFFAIILLIFGFIYWLIAKHMQKNAKKIDGYMVDLCRYRIVTNPKQFVEAVKYYEQRNLYRAIKWPLRIFILTLILLLCYCLFSTPGTTKKIFTSFFDLFPRLKWQTVGSINKELEAAGQPLIVGISWMPVSFIPNVTFKKIDATDINLYLSTLFYLVTIVLFFNISGHALSYYARIRRGMAKSKTVFEKNLDQFNYHSLDTPMTSMPIQSTPPIQTNFDHEKNEQ</sequence>
<dbReference type="EMBL" id="DVKI01000017">
    <property type="protein sequence ID" value="HIT16865.1"/>
    <property type="molecule type" value="Genomic_DNA"/>
</dbReference>
<keyword evidence="1" id="KW-0472">Membrane</keyword>
<protein>
    <submittedName>
        <fullName evidence="2">Uncharacterized protein</fullName>
    </submittedName>
</protein>
<gene>
    <name evidence="2" type="ORF">IAD04_00580</name>
</gene>
<dbReference type="AlphaFoldDB" id="A0A9D1G7M0"/>
<comment type="caution">
    <text evidence="2">The sequence shown here is derived from an EMBL/GenBank/DDBJ whole genome shotgun (WGS) entry which is preliminary data.</text>
</comment>